<dbReference type="SUPFAM" id="SSF53335">
    <property type="entry name" value="S-adenosyl-L-methionine-dependent methyltransferases"/>
    <property type="match status" value="1"/>
</dbReference>
<sequence>MPRVLWTASVAWVNYKYSIGSQRGVTSHMDKIEVSGPNAQQIEFWNGEAGSHWSERDDQMSLMLRPLGAEAIALAAPDTGEAVLDIGCGCGDTTLELAVAVGATGRVVGVDISAPMLVTANAKRAQLPAELDGNCSFELADASSHDFTPAVFDLLFSRFGVMFFADPATAFANMRGALKPGGRLAFMCWGPAEQNDWIMVPMQAAREHLPAPEPAEPRAPGPFAFADTDYVSEFLQAAGFTNIEFEPTQPNMRMGNGSSLDKSVEFFMEMGPVSSGLVNQPDAVRSAVRESVRAAIAGSYVDGYVELQGQCWLVTASNPG</sequence>
<keyword evidence="3" id="KW-1185">Reference proteome</keyword>
<dbReference type="CDD" id="cd02440">
    <property type="entry name" value="AdoMet_MTases"/>
    <property type="match status" value="1"/>
</dbReference>
<dbReference type="PANTHER" id="PTHR43591">
    <property type="entry name" value="METHYLTRANSFERASE"/>
    <property type="match status" value="1"/>
</dbReference>
<name>A0ABT3TC16_9GAMM</name>
<comment type="caution">
    <text evidence="2">The sequence shown here is derived from an EMBL/GenBank/DDBJ whole genome shotgun (WGS) entry which is preliminary data.</text>
</comment>
<dbReference type="InterPro" id="IPR041698">
    <property type="entry name" value="Methyltransf_25"/>
</dbReference>
<proteinExistence type="predicted"/>
<dbReference type="InterPro" id="IPR029063">
    <property type="entry name" value="SAM-dependent_MTases_sf"/>
</dbReference>
<dbReference type="GO" id="GO:0008168">
    <property type="term" value="F:methyltransferase activity"/>
    <property type="evidence" value="ECO:0007669"/>
    <property type="project" value="UniProtKB-KW"/>
</dbReference>
<organism evidence="2 3">
    <name type="scientific">Candidatus Litorirhabdus singularis</name>
    <dbReference type="NCBI Taxonomy" id="2518993"/>
    <lineage>
        <taxon>Bacteria</taxon>
        <taxon>Pseudomonadati</taxon>
        <taxon>Pseudomonadota</taxon>
        <taxon>Gammaproteobacteria</taxon>
        <taxon>Cellvibrionales</taxon>
        <taxon>Halieaceae</taxon>
        <taxon>Candidatus Litorirhabdus</taxon>
    </lineage>
</organism>
<dbReference type="GO" id="GO:0032259">
    <property type="term" value="P:methylation"/>
    <property type="evidence" value="ECO:0007669"/>
    <property type="project" value="UniProtKB-KW"/>
</dbReference>
<keyword evidence="2" id="KW-0808">Transferase</keyword>
<protein>
    <submittedName>
        <fullName evidence="2">Class I SAM-dependent methyltransferase</fullName>
    </submittedName>
</protein>
<gene>
    <name evidence="2" type="ORF">EYC98_01670</name>
</gene>
<keyword evidence="2" id="KW-0489">Methyltransferase</keyword>
<dbReference type="Gene3D" id="3.40.50.150">
    <property type="entry name" value="Vaccinia Virus protein VP39"/>
    <property type="match status" value="1"/>
</dbReference>
<dbReference type="EMBL" id="SHNN01000001">
    <property type="protein sequence ID" value="MCX2979564.1"/>
    <property type="molecule type" value="Genomic_DNA"/>
</dbReference>
<dbReference type="Pfam" id="PF13649">
    <property type="entry name" value="Methyltransf_25"/>
    <property type="match status" value="1"/>
</dbReference>
<evidence type="ECO:0000313" key="2">
    <source>
        <dbReference type="EMBL" id="MCX2979564.1"/>
    </source>
</evidence>
<feature type="domain" description="Methyltransferase" evidence="1">
    <location>
        <begin position="83"/>
        <end position="182"/>
    </location>
</feature>
<dbReference type="Proteomes" id="UP001143362">
    <property type="component" value="Unassembled WGS sequence"/>
</dbReference>
<reference evidence="2" key="1">
    <citation type="submission" date="2019-02" db="EMBL/GenBank/DDBJ databases">
        <authorList>
            <person name="Li S.-H."/>
        </authorList>
    </citation>
    <scope>NUCLEOTIDE SEQUENCE</scope>
    <source>
        <strain evidence="2">IMCC14734</strain>
    </source>
</reference>
<evidence type="ECO:0000259" key="1">
    <source>
        <dbReference type="Pfam" id="PF13649"/>
    </source>
</evidence>
<evidence type="ECO:0000313" key="3">
    <source>
        <dbReference type="Proteomes" id="UP001143362"/>
    </source>
</evidence>
<accession>A0ABT3TC16</accession>
<dbReference type="PANTHER" id="PTHR43591:SF24">
    <property type="entry name" value="2-METHOXY-6-POLYPRENYL-1,4-BENZOQUINOL METHYLASE, MITOCHONDRIAL"/>
    <property type="match status" value="1"/>
</dbReference>